<dbReference type="Proteomes" id="UP000005808">
    <property type="component" value="Unassembled WGS sequence"/>
</dbReference>
<organism evidence="2 3">
    <name type="scientific">Cupriavidus basilensis OR16</name>
    <dbReference type="NCBI Taxonomy" id="1127483"/>
    <lineage>
        <taxon>Bacteria</taxon>
        <taxon>Pseudomonadati</taxon>
        <taxon>Pseudomonadota</taxon>
        <taxon>Betaproteobacteria</taxon>
        <taxon>Burkholderiales</taxon>
        <taxon>Burkholderiaceae</taxon>
        <taxon>Cupriavidus</taxon>
    </lineage>
</organism>
<dbReference type="EMBL" id="AHJE01000069">
    <property type="protein sequence ID" value="EHP40299.1"/>
    <property type="molecule type" value="Genomic_DNA"/>
</dbReference>
<dbReference type="AlphaFoldDB" id="H1SB61"/>
<proteinExistence type="inferred from homology"/>
<gene>
    <name evidence="2" type="ORF">OR16_26998</name>
</gene>
<keyword evidence="2" id="KW-0675">Receptor</keyword>
<sequence>MIAIALALLGCTCAAAYPDKPIRILVGLPSGSLPDTIARVLGARLSAALGVPVLVENITGAAGNIASERLAKAVPDGYTLGVLSQTQIVVNPSLYALPFDPQKAFAPISQLTLSANVLVVNSGVPAKTVSDLVALAKAQPGMLTFASGGIGSGTHLAGELFQLAAGIDMRHVPYKGVSAAIPDLLAGRVSLMFSPIQSVLPWVRDGRLRALAVTSLKRASVLPELPTVAESGFPGFEVTLWSGLVAPAGTPSEAIRILHAQTVKALAAPEVRDRLAVLGIEEMGNSPQEFAAAIKTETPKWAKVIGAAGIKAN</sequence>
<dbReference type="InterPro" id="IPR042100">
    <property type="entry name" value="Bug_dom1"/>
</dbReference>
<dbReference type="SUPFAM" id="SSF53850">
    <property type="entry name" value="Periplasmic binding protein-like II"/>
    <property type="match status" value="1"/>
</dbReference>
<dbReference type="PIRSF" id="PIRSF017082">
    <property type="entry name" value="YflP"/>
    <property type="match status" value="1"/>
</dbReference>
<evidence type="ECO:0000313" key="3">
    <source>
        <dbReference type="Proteomes" id="UP000005808"/>
    </source>
</evidence>
<protein>
    <submittedName>
        <fullName evidence="2">Extracytoplasmic binding receptor</fullName>
    </submittedName>
</protein>
<dbReference type="InterPro" id="IPR005064">
    <property type="entry name" value="BUG"/>
</dbReference>
<comment type="caution">
    <text evidence="2">The sequence shown here is derived from an EMBL/GenBank/DDBJ whole genome shotgun (WGS) entry which is preliminary data.</text>
</comment>
<reference evidence="2 3" key="1">
    <citation type="journal article" date="2012" name="J. Bacteriol.">
        <title>De Novo Genome Project of Cupriavidus basilensis OR16.</title>
        <authorList>
            <person name="Cserhati M."/>
            <person name="Kriszt B."/>
            <person name="Szoboszlay S."/>
            <person name="Toth A."/>
            <person name="Szabo I."/>
            <person name="Tancsics A."/>
            <person name="Nagy I."/>
            <person name="Horvath B."/>
            <person name="Nagy I."/>
            <person name="Kukolya J."/>
        </authorList>
    </citation>
    <scope>NUCLEOTIDE SEQUENCE [LARGE SCALE GENOMIC DNA]</scope>
    <source>
        <strain evidence="2 3">OR16</strain>
    </source>
</reference>
<dbReference type="Gene3D" id="3.40.190.150">
    <property type="entry name" value="Bordetella uptake gene, domain 1"/>
    <property type="match status" value="1"/>
</dbReference>
<dbReference type="PATRIC" id="fig|1127483.3.peg.5391"/>
<dbReference type="Gene3D" id="3.40.190.10">
    <property type="entry name" value="Periplasmic binding protein-like II"/>
    <property type="match status" value="1"/>
</dbReference>
<dbReference type="PANTHER" id="PTHR42928">
    <property type="entry name" value="TRICARBOXYLATE-BINDING PROTEIN"/>
    <property type="match status" value="1"/>
</dbReference>
<dbReference type="PANTHER" id="PTHR42928:SF5">
    <property type="entry name" value="BLR1237 PROTEIN"/>
    <property type="match status" value="1"/>
</dbReference>
<evidence type="ECO:0000256" key="1">
    <source>
        <dbReference type="ARBA" id="ARBA00006987"/>
    </source>
</evidence>
<accession>H1SB61</accession>
<name>H1SB61_9BURK</name>
<dbReference type="CDD" id="cd13578">
    <property type="entry name" value="PBP2_Bug27"/>
    <property type="match status" value="1"/>
</dbReference>
<dbReference type="Pfam" id="PF03401">
    <property type="entry name" value="TctC"/>
    <property type="match status" value="1"/>
</dbReference>
<dbReference type="RefSeq" id="WP_006160893.1">
    <property type="nucleotide sequence ID" value="NZ_AHJE01000069.1"/>
</dbReference>
<comment type="similarity">
    <text evidence="1">Belongs to the UPF0065 (bug) family.</text>
</comment>
<evidence type="ECO:0000313" key="2">
    <source>
        <dbReference type="EMBL" id="EHP40299.1"/>
    </source>
</evidence>